<protein>
    <submittedName>
        <fullName evidence="1">Uncharacterized protein</fullName>
    </submittedName>
</protein>
<keyword evidence="2" id="KW-1185">Reference proteome</keyword>
<dbReference type="EMBL" id="CM042048">
    <property type="protein sequence ID" value="KAI3757816.1"/>
    <property type="molecule type" value="Genomic_DNA"/>
</dbReference>
<gene>
    <name evidence="1" type="ORF">L6452_05359</name>
</gene>
<sequence length="79" mass="9324">MKQWYSIATIKPETNSKEVKLWYSITVVVLVCVVNKGNAQVSKKIIIRAEKERQVRWVKKLMRRGGHFKEHCFPKILLL</sequence>
<proteinExistence type="predicted"/>
<dbReference type="Proteomes" id="UP001055879">
    <property type="component" value="Linkage Group LG02"/>
</dbReference>
<accession>A0ACB9EGD1</accession>
<name>A0ACB9EGD1_ARCLA</name>
<reference evidence="1 2" key="2">
    <citation type="journal article" date="2022" name="Mol. Ecol. Resour.">
        <title>The genomes of chicory, endive, great burdock and yacon provide insights into Asteraceae paleo-polyploidization history and plant inulin production.</title>
        <authorList>
            <person name="Fan W."/>
            <person name="Wang S."/>
            <person name="Wang H."/>
            <person name="Wang A."/>
            <person name="Jiang F."/>
            <person name="Liu H."/>
            <person name="Zhao H."/>
            <person name="Xu D."/>
            <person name="Zhang Y."/>
        </authorList>
    </citation>
    <scope>NUCLEOTIDE SEQUENCE [LARGE SCALE GENOMIC DNA]</scope>
    <source>
        <strain evidence="2">cv. Niubang</strain>
    </source>
</reference>
<reference evidence="2" key="1">
    <citation type="journal article" date="2022" name="Mol. Ecol. Resour.">
        <title>The genomes of chicory, endive, great burdock and yacon provide insights into Asteraceae palaeo-polyploidization history and plant inulin production.</title>
        <authorList>
            <person name="Fan W."/>
            <person name="Wang S."/>
            <person name="Wang H."/>
            <person name="Wang A."/>
            <person name="Jiang F."/>
            <person name="Liu H."/>
            <person name="Zhao H."/>
            <person name="Xu D."/>
            <person name="Zhang Y."/>
        </authorList>
    </citation>
    <scope>NUCLEOTIDE SEQUENCE [LARGE SCALE GENOMIC DNA]</scope>
    <source>
        <strain evidence="2">cv. Niubang</strain>
    </source>
</reference>
<organism evidence="1 2">
    <name type="scientific">Arctium lappa</name>
    <name type="common">Greater burdock</name>
    <name type="synonym">Lappa major</name>
    <dbReference type="NCBI Taxonomy" id="4217"/>
    <lineage>
        <taxon>Eukaryota</taxon>
        <taxon>Viridiplantae</taxon>
        <taxon>Streptophyta</taxon>
        <taxon>Embryophyta</taxon>
        <taxon>Tracheophyta</taxon>
        <taxon>Spermatophyta</taxon>
        <taxon>Magnoliopsida</taxon>
        <taxon>eudicotyledons</taxon>
        <taxon>Gunneridae</taxon>
        <taxon>Pentapetalae</taxon>
        <taxon>asterids</taxon>
        <taxon>campanulids</taxon>
        <taxon>Asterales</taxon>
        <taxon>Asteraceae</taxon>
        <taxon>Carduoideae</taxon>
        <taxon>Cardueae</taxon>
        <taxon>Arctiinae</taxon>
        <taxon>Arctium</taxon>
    </lineage>
</organism>
<evidence type="ECO:0000313" key="2">
    <source>
        <dbReference type="Proteomes" id="UP001055879"/>
    </source>
</evidence>
<comment type="caution">
    <text evidence="1">The sequence shown here is derived from an EMBL/GenBank/DDBJ whole genome shotgun (WGS) entry which is preliminary data.</text>
</comment>
<evidence type="ECO:0000313" key="1">
    <source>
        <dbReference type="EMBL" id="KAI3757816.1"/>
    </source>
</evidence>